<dbReference type="RefSeq" id="WP_071063322.1">
    <property type="nucleotide sequence ID" value="NZ_MKIE01000005.1"/>
</dbReference>
<evidence type="ECO:0000256" key="4">
    <source>
        <dbReference type="ARBA" id="ARBA00022909"/>
    </source>
</evidence>
<dbReference type="Pfam" id="PF02152">
    <property type="entry name" value="FolB"/>
    <property type="match status" value="1"/>
</dbReference>
<accession>A0A1S1V8M2</accession>
<dbReference type="STRING" id="39480.EUAN_15370"/>
<dbReference type="GO" id="GO:0005737">
    <property type="term" value="C:cytoplasm"/>
    <property type="evidence" value="ECO:0007669"/>
    <property type="project" value="TreeGrafter"/>
</dbReference>
<evidence type="ECO:0000256" key="5">
    <source>
        <dbReference type="ARBA" id="ARBA00023239"/>
    </source>
</evidence>
<dbReference type="UniPathway" id="UPA00077">
    <property type="reaction ID" value="UER00154"/>
</dbReference>
<dbReference type="AlphaFoldDB" id="A0A1S1V8M2"/>
<reference evidence="8 9" key="1">
    <citation type="submission" date="2016-09" db="EMBL/GenBank/DDBJ databases">
        <title>Genome sequence of Eubacterium angustum.</title>
        <authorList>
            <person name="Poehlein A."/>
            <person name="Daniel R."/>
        </authorList>
    </citation>
    <scope>NUCLEOTIDE SEQUENCE [LARGE SCALE GENOMIC DNA]</scope>
    <source>
        <strain evidence="8 9">DSM 1989</strain>
    </source>
</reference>
<dbReference type="NCBIfam" id="TIGR00525">
    <property type="entry name" value="folB"/>
    <property type="match status" value="1"/>
</dbReference>
<dbReference type="GO" id="GO:0046654">
    <property type="term" value="P:tetrahydrofolate biosynthetic process"/>
    <property type="evidence" value="ECO:0007669"/>
    <property type="project" value="UniProtKB-UniRule"/>
</dbReference>
<dbReference type="GO" id="GO:0004150">
    <property type="term" value="F:dihydroneopterin aldolase activity"/>
    <property type="evidence" value="ECO:0007669"/>
    <property type="project" value="UniProtKB-UniRule"/>
</dbReference>
<dbReference type="PANTHER" id="PTHR42844:SF1">
    <property type="entry name" value="DIHYDRONEOPTERIN ALDOLASE 1-RELATED"/>
    <property type="match status" value="1"/>
</dbReference>
<dbReference type="FunFam" id="3.30.1130.10:FF:000003">
    <property type="entry name" value="7,8-dihydroneopterin aldolase"/>
    <property type="match status" value="1"/>
</dbReference>
<keyword evidence="9" id="KW-1185">Reference proteome</keyword>
<dbReference type="EMBL" id="MKIE01000005">
    <property type="protein sequence ID" value="OHW62089.1"/>
    <property type="molecule type" value="Genomic_DNA"/>
</dbReference>
<dbReference type="InterPro" id="IPR006157">
    <property type="entry name" value="FolB_dom"/>
</dbReference>
<dbReference type="PANTHER" id="PTHR42844">
    <property type="entry name" value="DIHYDRONEOPTERIN ALDOLASE 1-RELATED"/>
    <property type="match status" value="1"/>
</dbReference>
<comment type="catalytic activity">
    <reaction evidence="1 6">
        <text>7,8-dihydroneopterin = 6-hydroxymethyl-7,8-dihydropterin + glycolaldehyde</text>
        <dbReference type="Rhea" id="RHEA:10540"/>
        <dbReference type="ChEBI" id="CHEBI:17001"/>
        <dbReference type="ChEBI" id="CHEBI:17071"/>
        <dbReference type="ChEBI" id="CHEBI:44841"/>
        <dbReference type="EC" id="4.1.2.25"/>
    </reaction>
</comment>
<protein>
    <recommendedName>
        <fullName evidence="6">7,8-dihydroneopterin aldolase</fullName>
        <ecNumber evidence="6">4.1.2.25</ecNumber>
    </recommendedName>
</protein>
<dbReference type="OrthoDB" id="9808041at2"/>
<sequence length="121" mass="13954">MDKIIMKNLAFYGYHGAMAEENVLGQKFYFDLELLCDIENAGKTDDVLDTVHYGEVYETVKSVVEKERYNLIEALGENITSRILEKFSKVQEIVLLIKKPEAPVPGIYDYFGVEIRRARNE</sequence>
<keyword evidence="5 6" id="KW-0456">Lyase</keyword>
<dbReference type="InterPro" id="IPR006156">
    <property type="entry name" value="Dihydroneopterin_aldolase"/>
</dbReference>
<proteinExistence type="inferred from homology"/>
<comment type="function">
    <text evidence="6">Catalyzes the conversion of 7,8-dihydroneopterin to 6-hydroxymethyl-7,8-dihydropterin.</text>
</comment>
<keyword evidence="4 6" id="KW-0289">Folate biosynthesis</keyword>
<name>A0A1S1V8M2_9FIRM</name>
<comment type="pathway">
    <text evidence="2 6">Cofactor biosynthesis; tetrahydrofolate biosynthesis; 2-amino-4-hydroxy-6-hydroxymethyl-7,8-dihydropteridine diphosphate from 7,8-dihydroneopterin triphosphate: step 3/4.</text>
</comment>
<evidence type="ECO:0000256" key="1">
    <source>
        <dbReference type="ARBA" id="ARBA00001353"/>
    </source>
</evidence>
<dbReference type="SMART" id="SM00905">
    <property type="entry name" value="FolB"/>
    <property type="match status" value="1"/>
</dbReference>
<dbReference type="Gene3D" id="3.30.1130.10">
    <property type="match status" value="1"/>
</dbReference>
<evidence type="ECO:0000256" key="2">
    <source>
        <dbReference type="ARBA" id="ARBA00005013"/>
    </source>
</evidence>
<feature type="domain" description="Dihydroneopterin aldolase/epimerase" evidence="7">
    <location>
        <begin position="4"/>
        <end position="117"/>
    </location>
</feature>
<dbReference type="CDD" id="cd00534">
    <property type="entry name" value="DHNA_DHNTPE"/>
    <property type="match status" value="1"/>
</dbReference>
<dbReference type="EC" id="4.1.2.25" evidence="6"/>
<comment type="caution">
    <text evidence="8">The sequence shown here is derived from an EMBL/GenBank/DDBJ whole genome shotgun (WGS) entry which is preliminary data.</text>
</comment>
<dbReference type="GO" id="GO:0046656">
    <property type="term" value="P:folic acid biosynthetic process"/>
    <property type="evidence" value="ECO:0007669"/>
    <property type="project" value="UniProtKB-UniRule"/>
</dbReference>
<evidence type="ECO:0000313" key="8">
    <source>
        <dbReference type="EMBL" id="OHW62089.1"/>
    </source>
</evidence>
<dbReference type="SUPFAM" id="SSF55620">
    <property type="entry name" value="Tetrahydrobiopterin biosynthesis enzymes-like"/>
    <property type="match status" value="1"/>
</dbReference>
<evidence type="ECO:0000313" key="9">
    <source>
        <dbReference type="Proteomes" id="UP000180254"/>
    </source>
</evidence>
<dbReference type="Proteomes" id="UP000180254">
    <property type="component" value="Unassembled WGS sequence"/>
</dbReference>
<evidence type="ECO:0000259" key="7">
    <source>
        <dbReference type="SMART" id="SM00905"/>
    </source>
</evidence>
<dbReference type="NCBIfam" id="TIGR00526">
    <property type="entry name" value="folB_dom"/>
    <property type="match status" value="1"/>
</dbReference>
<evidence type="ECO:0000256" key="3">
    <source>
        <dbReference type="ARBA" id="ARBA00005708"/>
    </source>
</evidence>
<dbReference type="InterPro" id="IPR043133">
    <property type="entry name" value="GTP-CH-I_C/QueF"/>
</dbReference>
<comment type="similarity">
    <text evidence="3 6">Belongs to the DHNA family.</text>
</comment>
<organism evidence="8 9">
    <name type="scientific">Andreesenia angusta</name>
    <dbReference type="NCBI Taxonomy" id="39480"/>
    <lineage>
        <taxon>Bacteria</taxon>
        <taxon>Bacillati</taxon>
        <taxon>Bacillota</taxon>
        <taxon>Tissierellia</taxon>
        <taxon>Tissierellales</taxon>
        <taxon>Gottschalkiaceae</taxon>
        <taxon>Andreesenia</taxon>
    </lineage>
</organism>
<gene>
    <name evidence="8" type="primary">folB</name>
    <name evidence="8" type="ORF">EUAN_15370</name>
</gene>
<evidence type="ECO:0000256" key="6">
    <source>
        <dbReference type="RuleBase" id="RU362079"/>
    </source>
</evidence>